<keyword evidence="3" id="KW-1185">Reference proteome</keyword>
<reference evidence="2" key="2">
    <citation type="submission" date="2023-05" db="EMBL/GenBank/DDBJ databases">
        <authorList>
            <consortium name="Lawrence Berkeley National Laboratory"/>
            <person name="Steindorff A."/>
            <person name="Hensen N."/>
            <person name="Bonometti L."/>
            <person name="Westerberg I."/>
            <person name="Brannstrom I.O."/>
            <person name="Guillou S."/>
            <person name="Cros-Aarteil S."/>
            <person name="Calhoun S."/>
            <person name="Haridas S."/>
            <person name="Kuo A."/>
            <person name="Mondo S."/>
            <person name="Pangilinan J."/>
            <person name="Riley R."/>
            <person name="Labutti K."/>
            <person name="Andreopoulos B."/>
            <person name="Lipzen A."/>
            <person name="Chen C."/>
            <person name="Yanf M."/>
            <person name="Daum C."/>
            <person name="Ng V."/>
            <person name="Clum A."/>
            <person name="Ohm R."/>
            <person name="Martin F."/>
            <person name="Silar P."/>
            <person name="Natvig D."/>
            <person name="Lalanne C."/>
            <person name="Gautier V."/>
            <person name="Ament-Velasquez S.L."/>
            <person name="Kruys A."/>
            <person name="Hutchinson M.I."/>
            <person name="Powell A.J."/>
            <person name="Barry K."/>
            <person name="Miller A.N."/>
            <person name="Grigoriev I.V."/>
            <person name="Debuchy R."/>
            <person name="Gladieux P."/>
            <person name="Thoren M.H."/>
            <person name="Johannesson H."/>
        </authorList>
    </citation>
    <scope>NUCLEOTIDE SEQUENCE</scope>
    <source>
        <strain evidence="2">CBS 731.68</strain>
    </source>
</reference>
<accession>A0AAN6TV38</accession>
<dbReference type="GeneID" id="87830303"/>
<sequence>MKATGNSYSWALNTTSLPANVTDESSSPPSEVILFSPQPNIRNNVTITTQNNTWIDLVFVTAAAPQPAHPIHKHGNKMWLLGTGTGEWVWSSVAEAARALPAGTFNFADPPRRDSFATLPALASDLPPGRRCGTM</sequence>
<evidence type="ECO:0000313" key="2">
    <source>
        <dbReference type="EMBL" id="KAK4120745.1"/>
    </source>
</evidence>
<dbReference type="Pfam" id="PF07731">
    <property type="entry name" value="Cu-oxidase_2"/>
    <property type="match status" value="1"/>
</dbReference>
<dbReference type="SUPFAM" id="SSF49503">
    <property type="entry name" value="Cupredoxins"/>
    <property type="match status" value="1"/>
</dbReference>
<comment type="caution">
    <text evidence="2">The sequence shown here is derived from an EMBL/GenBank/DDBJ whole genome shotgun (WGS) entry which is preliminary data.</text>
</comment>
<reference evidence="2" key="1">
    <citation type="journal article" date="2023" name="Mol. Phylogenet. Evol.">
        <title>Genome-scale phylogeny and comparative genomics of the fungal order Sordariales.</title>
        <authorList>
            <person name="Hensen N."/>
            <person name="Bonometti L."/>
            <person name="Westerberg I."/>
            <person name="Brannstrom I.O."/>
            <person name="Guillou S."/>
            <person name="Cros-Aarteil S."/>
            <person name="Calhoun S."/>
            <person name="Haridas S."/>
            <person name="Kuo A."/>
            <person name="Mondo S."/>
            <person name="Pangilinan J."/>
            <person name="Riley R."/>
            <person name="LaButti K."/>
            <person name="Andreopoulos B."/>
            <person name="Lipzen A."/>
            <person name="Chen C."/>
            <person name="Yan M."/>
            <person name="Daum C."/>
            <person name="Ng V."/>
            <person name="Clum A."/>
            <person name="Steindorff A."/>
            <person name="Ohm R.A."/>
            <person name="Martin F."/>
            <person name="Silar P."/>
            <person name="Natvig D.O."/>
            <person name="Lalanne C."/>
            <person name="Gautier V."/>
            <person name="Ament-Velasquez S.L."/>
            <person name="Kruys A."/>
            <person name="Hutchinson M.I."/>
            <person name="Powell A.J."/>
            <person name="Barry K."/>
            <person name="Miller A.N."/>
            <person name="Grigoriev I.V."/>
            <person name="Debuchy R."/>
            <person name="Gladieux P."/>
            <person name="Hiltunen Thoren M."/>
            <person name="Johannesson H."/>
        </authorList>
    </citation>
    <scope>NUCLEOTIDE SEQUENCE</scope>
    <source>
        <strain evidence="2">CBS 731.68</strain>
    </source>
</reference>
<dbReference type="Gene3D" id="2.60.40.420">
    <property type="entry name" value="Cupredoxins - blue copper proteins"/>
    <property type="match status" value="1"/>
</dbReference>
<dbReference type="AlphaFoldDB" id="A0AAN6TV38"/>
<dbReference type="GO" id="GO:0016491">
    <property type="term" value="F:oxidoreductase activity"/>
    <property type="evidence" value="ECO:0007669"/>
    <property type="project" value="InterPro"/>
</dbReference>
<dbReference type="GO" id="GO:0005507">
    <property type="term" value="F:copper ion binding"/>
    <property type="evidence" value="ECO:0007669"/>
    <property type="project" value="InterPro"/>
</dbReference>
<proteinExistence type="predicted"/>
<organism evidence="2 3">
    <name type="scientific">Parathielavia appendiculata</name>
    <dbReference type="NCBI Taxonomy" id="2587402"/>
    <lineage>
        <taxon>Eukaryota</taxon>
        <taxon>Fungi</taxon>
        <taxon>Dikarya</taxon>
        <taxon>Ascomycota</taxon>
        <taxon>Pezizomycotina</taxon>
        <taxon>Sordariomycetes</taxon>
        <taxon>Sordariomycetidae</taxon>
        <taxon>Sordariales</taxon>
        <taxon>Chaetomiaceae</taxon>
        <taxon>Parathielavia</taxon>
    </lineage>
</organism>
<gene>
    <name evidence="2" type="ORF">N657DRAFT_648526</name>
</gene>
<dbReference type="RefSeq" id="XP_062644516.1">
    <property type="nucleotide sequence ID" value="XM_062793534.1"/>
</dbReference>
<dbReference type="Proteomes" id="UP001302602">
    <property type="component" value="Unassembled WGS sequence"/>
</dbReference>
<dbReference type="InterPro" id="IPR011706">
    <property type="entry name" value="Cu-oxidase_C"/>
</dbReference>
<evidence type="ECO:0000259" key="1">
    <source>
        <dbReference type="Pfam" id="PF07731"/>
    </source>
</evidence>
<protein>
    <submittedName>
        <fullName evidence="2">Multicopper oxidase</fullName>
    </submittedName>
</protein>
<feature type="domain" description="Plastocyanin-like" evidence="1">
    <location>
        <begin position="37"/>
        <end position="118"/>
    </location>
</feature>
<dbReference type="EMBL" id="MU853236">
    <property type="protein sequence ID" value="KAK4120745.1"/>
    <property type="molecule type" value="Genomic_DNA"/>
</dbReference>
<evidence type="ECO:0000313" key="3">
    <source>
        <dbReference type="Proteomes" id="UP001302602"/>
    </source>
</evidence>
<name>A0AAN6TV38_9PEZI</name>
<dbReference type="InterPro" id="IPR008972">
    <property type="entry name" value="Cupredoxin"/>
</dbReference>